<dbReference type="EMBL" id="JBHTIT010000001">
    <property type="protein sequence ID" value="MFD0949663.1"/>
    <property type="molecule type" value="Genomic_DNA"/>
</dbReference>
<dbReference type="Gene3D" id="3.40.50.720">
    <property type="entry name" value="NAD(P)-binding Rossmann-like Domain"/>
    <property type="match status" value="1"/>
</dbReference>
<dbReference type="Proteomes" id="UP001597044">
    <property type="component" value="Unassembled WGS sequence"/>
</dbReference>
<gene>
    <name evidence="2" type="ORF">ACFQ0F_04535</name>
</gene>
<protein>
    <submittedName>
        <fullName evidence="2">NAD(P)H-binding protein</fullName>
    </submittedName>
</protein>
<dbReference type="PANTHER" id="PTHR14097:SF7">
    <property type="entry name" value="OXIDOREDUCTASE HTATIP2"/>
    <property type="match status" value="1"/>
</dbReference>
<dbReference type="InterPro" id="IPR036291">
    <property type="entry name" value="NAD(P)-bd_dom_sf"/>
</dbReference>
<dbReference type="Pfam" id="PF13460">
    <property type="entry name" value="NAD_binding_10"/>
    <property type="match status" value="1"/>
</dbReference>
<name>A0ABW3HDY7_9GAMM</name>
<dbReference type="InterPro" id="IPR016040">
    <property type="entry name" value="NAD(P)-bd_dom"/>
</dbReference>
<dbReference type="SUPFAM" id="SSF51735">
    <property type="entry name" value="NAD(P)-binding Rossmann-fold domains"/>
    <property type="match status" value="1"/>
</dbReference>
<proteinExistence type="predicted"/>
<accession>A0ABW3HDY7</accession>
<sequence>MSGILLAGASGFIGEKLIRLLEQAPSRPKLMSVGRRPLPFLKRKSRVQEHIANFNSLEGWMTTWQAEAAVCCLGTTIKTAGSQAAFRAVDYDAVIAFARLAKRIGVQHFIVVSAVGASTSSASFYSRVKGEMEAALQTMGFATLSIVQPSLLLGERAEQRLGERIGQVVSMPLAPLLMGPLSSYRPIHGADVAKAMATLALGPMPKYGVERLHYNDLMALN</sequence>
<reference evidence="3" key="1">
    <citation type="journal article" date="2019" name="Int. J. Syst. Evol. Microbiol.">
        <title>The Global Catalogue of Microorganisms (GCM) 10K type strain sequencing project: providing services to taxonomists for standard genome sequencing and annotation.</title>
        <authorList>
            <consortium name="The Broad Institute Genomics Platform"/>
            <consortium name="The Broad Institute Genome Sequencing Center for Infectious Disease"/>
            <person name="Wu L."/>
            <person name="Ma J."/>
        </authorList>
    </citation>
    <scope>NUCLEOTIDE SEQUENCE [LARGE SCALE GENOMIC DNA]</scope>
    <source>
        <strain evidence="3">CCUG 63419</strain>
    </source>
</reference>
<comment type="caution">
    <text evidence="2">The sequence shown here is derived from an EMBL/GenBank/DDBJ whole genome shotgun (WGS) entry which is preliminary data.</text>
</comment>
<evidence type="ECO:0000313" key="3">
    <source>
        <dbReference type="Proteomes" id="UP001597044"/>
    </source>
</evidence>
<evidence type="ECO:0000259" key="1">
    <source>
        <dbReference type="Pfam" id="PF13460"/>
    </source>
</evidence>
<dbReference type="RefSeq" id="WP_379069553.1">
    <property type="nucleotide sequence ID" value="NZ_JBHTIT010000001.1"/>
</dbReference>
<organism evidence="2 3">
    <name type="scientific">Paraperlucidibaca wandonensis</name>
    <dbReference type="NCBI Taxonomy" id="1268273"/>
    <lineage>
        <taxon>Bacteria</taxon>
        <taxon>Pseudomonadati</taxon>
        <taxon>Pseudomonadota</taxon>
        <taxon>Gammaproteobacteria</taxon>
        <taxon>Moraxellales</taxon>
        <taxon>Moraxellaceae</taxon>
        <taxon>Paraperlucidibaca</taxon>
    </lineage>
</organism>
<feature type="domain" description="NAD(P)-binding" evidence="1">
    <location>
        <begin position="8"/>
        <end position="140"/>
    </location>
</feature>
<dbReference type="PANTHER" id="PTHR14097">
    <property type="entry name" value="OXIDOREDUCTASE HTATIP2"/>
    <property type="match status" value="1"/>
</dbReference>
<evidence type="ECO:0000313" key="2">
    <source>
        <dbReference type="EMBL" id="MFD0949663.1"/>
    </source>
</evidence>
<keyword evidence="3" id="KW-1185">Reference proteome</keyword>